<feature type="transmembrane region" description="Helical" evidence="6">
    <location>
        <begin position="218"/>
        <end position="240"/>
    </location>
</feature>
<comment type="similarity">
    <text evidence="2">Belongs to the autoinducer-2 exporter (AI-2E) (TC 2.A.86) family.</text>
</comment>
<organism evidence="7">
    <name type="scientific">uncultured delta proteobacterium</name>
    <dbReference type="NCBI Taxonomy" id="34034"/>
    <lineage>
        <taxon>Bacteria</taxon>
        <taxon>Deltaproteobacteria</taxon>
        <taxon>environmental samples</taxon>
    </lineage>
</organism>
<keyword evidence="5 6" id="KW-0472">Membrane</keyword>
<gene>
    <name evidence="7" type="ORF">KL86DPRO_11002</name>
</gene>
<feature type="transmembrane region" description="Helical" evidence="6">
    <location>
        <begin position="303"/>
        <end position="332"/>
    </location>
</feature>
<name>A0A212J9T3_9DELT</name>
<comment type="subcellular location">
    <subcellularLocation>
        <location evidence="1">Membrane</location>
        <topology evidence="1">Multi-pass membrane protein</topology>
    </subcellularLocation>
</comment>
<keyword evidence="4 6" id="KW-1133">Transmembrane helix</keyword>
<dbReference type="Pfam" id="PF01594">
    <property type="entry name" value="AI-2E_transport"/>
    <property type="match status" value="1"/>
</dbReference>
<dbReference type="EMBL" id="FLUQ01000001">
    <property type="protein sequence ID" value="SBV96188.1"/>
    <property type="molecule type" value="Genomic_DNA"/>
</dbReference>
<evidence type="ECO:0000256" key="1">
    <source>
        <dbReference type="ARBA" id="ARBA00004141"/>
    </source>
</evidence>
<accession>A0A212J9T3</accession>
<evidence type="ECO:0008006" key="8">
    <source>
        <dbReference type="Google" id="ProtNLM"/>
    </source>
</evidence>
<feature type="transmembrane region" description="Helical" evidence="6">
    <location>
        <begin position="275"/>
        <end position="297"/>
    </location>
</feature>
<feature type="transmembrane region" description="Helical" evidence="6">
    <location>
        <begin position="125"/>
        <end position="148"/>
    </location>
</feature>
<dbReference type="PANTHER" id="PTHR21716:SF4">
    <property type="entry name" value="TRANSMEMBRANE PROTEIN 245"/>
    <property type="match status" value="1"/>
</dbReference>
<reference evidence="7" key="1">
    <citation type="submission" date="2016-04" db="EMBL/GenBank/DDBJ databases">
        <authorList>
            <person name="Evans L.H."/>
            <person name="Alamgir A."/>
            <person name="Owens N."/>
            <person name="Weber N.D."/>
            <person name="Virtaneva K."/>
            <person name="Barbian K."/>
            <person name="Babar A."/>
            <person name="Rosenke K."/>
        </authorList>
    </citation>
    <scope>NUCLEOTIDE SEQUENCE</scope>
    <source>
        <strain evidence="7">86</strain>
    </source>
</reference>
<feature type="transmembrane region" description="Helical" evidence="6">
    <location>
        <begin position="339"/>
        <end position="358"/>
    </location>
</feature>
<evidence type="ECO:0000256" key="6">
    <source>
        <dbReference type="SAM" id="Phobius"/>
    </source>
</evidence>
<feature type="transmembrane region" description="Helical" evidence="6">
    <location>
        <begin position="95"/>
        <end position="113"/>
    </location>
</feature>
<dbReference type="InterPro" id="IPR002549">
    <property type="entry name" value="AI-2E-like"/>
</dbReference>
<feature type="transmembrane region" description="Helical" evidence="6">
    <location>
        <begin position="69"/>
        <end position="89"/>
    </location>
</feature>
<dbReference type="PANTHER" id="PTHR21716">
    <property type="entry name" value="TRANSMEMBRANE PROTEIN"/>
    <property type="match status" value="1"/>
</dbReference>
<sequence>MDNDLAPPAGETTGATDIAADVEAASPVDGCPVPPVDSEKVAIANAASAAIQATSSVAKEALRFSSRNLLTWFILGLLAVGLYFAYILLRPFANTLVLAVVFAALFAPVYTFFRNAFKQRESLAAMVVLLFVVVVVIVPLVLLVTGLIPQMRHSVTSVTAWLAEGNLDDIFTRYLNPFFDWLHEEAPFLDVTAESAKADILEAARHAGQAVLGLSANFVGQTLTFILHFLLFLVALFFFLKDGAVMIARIKYLTPLREEQQERILHTLSRVSRSVLAGGFLVAALQGTAGGVGLAIVGIPPLFWGTVMALSAFVPVVGTGLVWVPAVGFLLFTDQWKSAIFLTLWCGLFVTSIDTFLRPYLMRDASGVPILFLFLAILGGIQAFGVFGLLYGPIILTFAVVMLKIYADEYQEQLKSKSAWARQSE</sequence>
<evidence type="ECO:0000256" key="2">
    <source>
        <dbReference type="ARBA" id="ARBA00009773"/>
    </source>
</evidence>
<protein>
    <recommendedName>
        <fullName evidence="8">Permease</fullName>
    </recommendedName>
</protein>
<evidence type="ECO:0000256" key="5">
    <source>
        <dbReference type="ARBA" id="ARBA00023136"/>
    </source>
</evidence>
<proteinExistence type="inferred from homology"/>
<evidence type="ECO:0000256" key="4">
    <source>
        <dbReference type="ARBA" id="ARBA00022989"/>
    </source>
</evidence>
<feature type="transmembrane region" description="Helical" evidence="6">
    <location>
        <begin position="370"/>
        <end position="403"/>
    </location>
</feature>
<evidence type="ECO:0000256" key="3">
    <source>
        <dbReference type="ARBA" id="ARBA00022692"/>
    </source>
</evidence>
<keyword evidence="3 6" id="KW-0812">Transmembrane</keyword>
<evidence type="ECO:0000313" key="7">
    <source>
        <dbReference type="EMBL" id="SBV96188.1"/>
    </source>
</evidence>
<dbReference type="GO" id="GO:0016020">
    <property type="term" value="C:membrane"/>
    <property type="evidence" value="ECO:0007669"/>
    <property type="project" value="UniProtKB-SubCell"/>
</dbReference>
<dbReference type="AlphaFoldDB" id="A0A212J9T3"/>